<keyword evidence="3" id="KW-1185">Reference proteome</keyword>
<feature type="transmembrane region" description="Helical" evidence="1">
    <location>
        <begin position="20"/>
        <end position="38"/>
    </location>
</feature>
<feature type="transmembrane region" description="Helical" evidence="1">
    <location>
        <begin position="44"/>
        <end position="68"/>
    </location>
</feature>
<comment type="caution">
    <text evidence="2">The sequence shown here is derived from an EMBL/GenBank/DDBJ whole genome shotgun (WGS) entry which is preliminary data.</text>
</comment>
<dbReference type="PATRIC" id="fig|1200793.3.peg.1657"/>
<evidence type="ECO:0000313" key="2">
    <source>
        <dbReference type="EMBL" id="EJO15668.1"/>
    </source>
</evidence>
<dbReference type="Proteomes" id="UP000006983">
    <property type="component" value="Unassembled WGS sequence"/>
</dbReference>
<keyword evidence="1" id="KW-0812">Transmembrane</keyword>
<name>J7TUJ2_STRSL</name>
<gene>
    <name evidence="2" type="ORF">RSSL_00689</name>
</gene>
<keyword evidence="1" id="KW-0472">Membrane</keyword>
<dbReference type="EMBL" id="ALIF01000006">
    <property type="protein sequence ID" value="EJO15668.1"/>
    <property type="molecule type" value="Genomic_DNA"/>
</dbReference>
<sequence>MIMNLTNTKNEDIFKRFYAFKLTILILGIAIFCLATYSYFADNFVLLCCCAVLEYFLLALMIYANYFISSQMREILFTLTDLDKYQKYFEYAYRHAIKQDKKAGLQESYLADAQYHYFRGEFEQSLQSLNEINIKKARWKRRKVLLTSLSYYRMLNKINQKDFSDFEDSLALYRKMKGKHVPKSSAKLLAIYRVVSGQSTDYFERITPKYKLHRIEANYYAALNHLNQNQPEEAKACFQEIANENPELFYVKEAKKHLEELA</sequence>
<dbReference type="AlphaFoldDB" id="J7TUJ2"/>
<evidence type="ECO:0000313" key="3">
    <source>
        <dbReference type="Proteomes" id="UP000006983"/>
    </source>
</evidence>
<evidence type="ECO:0000256" key="1">
    <source>
        <dbReference type="SAM" id="Phobius"/>
    </source>
</evidence>
<accession>J7TUJ2</accession>
<proteinExistence type="predicted"/>
<keyword evidence="1" id="KW-1133">Transmembrane helix</keyword>
<protein>
    <submittedName>
        <fullName evidence="2">Uncharacterized protein</fullName>
    </submittedName>
</protein>
<organism evidence="2 3">
    <name type="scientific">Streptococcus salivarius K12</name>
    <dbReference type="NCBI Taxonomy" id="1200793"/>
    <lineage>
        <taxon>Bacteria</taxon>
        <taxon>Bacillati</taxon>
        <taxon>Bacillota</taxon>
        <taxon>Bacilli</taxon>
        <taxon>Lactobacillales</taxon>
        <taxon>Streptococcaceae</taxon>
        <taxon>Streptococcus</taxon>
    </lineage>
</organism>
<reference evidence="2 3" key="1">
    <citation type="journal article" date="2012" name="J. Bacteriol.">
        <title>Genome Sequence of the Lantibiotic Bacteriocin Producer Streptococcus salivarius Strain K12.</title>
        <authorList>
            <person name="Barretto C."/>
            <person name="Alvarez-Martin P."/>
            <person name="Foata F."/>
            <person name="Renault P."/>
            <person name="Berger B."/>
        </authorList>
    </citation>
    <scope>NUCLEOTIDE SEQUENCE [LARGE SCALE GENOMIC DNA]</scope>
    <source>
        <strain evidence="2 3">K12</strain>
    </source>
</reference>